<protein>
    <submittedName>
        <fullName evidence="1">Uncharacterized protein</fullName>
    </submittedName>
</protein>
<dbReference type="EMBL" id="CM002924">
    <property type="protein sequence ID" value="KGN56954.1"/>
    <property type="molecule type" value="Genomic_DNA"/>
</dbReference>
<accession>A0A0A0L7E8</accession>
<dbReference type="AlphaFoldDB" id="A0A0A0L7E8"/>
<reference evidence="1 2" key="3">
    <citation type="journal article" date="2010" name="BMC Genomics">
        <title>Transcriptome sequencing and comparative analysis of cucumber flowers with different sex types.</title>
        <authorList>
            <person name="Guo S."/>
            <person name="Zheng Y."/>
            <person name="Joung J.G."/>
            <person name="Liu S."/>
            <person name="Zhang Z."/>
            <person name="Crasta O.R."/>
            <person name="Sobral B.W."/>
            <person name="Xu Y."/>
            <person name="Huang S."/>
            <person name="Fei Z."/>
        </authorList>
    </citation>
    <scope>NUCLEOTIDE SEQUENCE [LARGE SCALE GENOMIC DNA]</scope>
    <source>
        <strain evidence="2">cv. 9930</strain>
    </source>
</reference>
<reference evidence="1 2" key="4">
    <citation type="journal article" date="2011" name="BMC Genomics">
        <title>RNA-Seq improves annotation of protein-coding genes in the cucumber genome.</title>
        <authorList>
            <person name="Li Z."/>
            <person name="Zhang Z."/>
            <person name="Yan P."/>
            <person name="Huang S."/>
            <person name="Fei Z."/>
            <person name="Lin K."/>
        </authorList>
    </citation>
    <scope>NUCLEOTIDE SEQUENCE [LARGE SCALE GENOMIC DNA]</scope>
    <source>
        <strain evidence="2">cv. 9930</strain>
    </source>
</reference>
<organism evidence="1 2">
    <name type="scientific">Cucumis sativus</name>
    <name type="common">Cucumber</name>
    <dbReference type="NCBI Taxonomy" id="3659"/>
    <lineage>
        <taxon>Eukaryota</taxon>
        <taxon>Viridiplantae</taxon>
        <taxon>Streptophyta</taxon>
        <taxon>Embryophyta</taxon>
        <taxon>Tracheophyta</taxon>
        <taxon>Spermatophyta</taxon>
        <taxon>Magnoliopsida</taxon>
        <taxon>eudicotyledons</taxon>
        <taxon>Gunneridae</taxon>
        <taxon>Pentapetalae</taxon>
        <taxon>rosids</taxon>
        <taxon>fabids</taxon>
        <taxon>Cucurbitales</taxon>
        <taxon>Cucurbitaceae</taxon>
        <taxon>Benincaseae</taxon>
        <taxon>Cucumis</taxon>
    </lineage>
</organism>
<name>A0A0A0L7E8_CUCSA</name>
<gene>
    <name evidence="1" type="ORF">Csa_3G146400</name>
</gene>
<evidence type="ECO:0000313" key="2">
    <source>
        <dbReference type="Proteomes" id="UP000029981"/>
    </source>
</evidence>
<dbReference type="Proteomes" id="UP000029981">
    <property type="component" value="Chromosome 3"/>
</dbReference>
<evidence type="ECO:0000313" key="1">
    <source>
        <dbReference type="EMBL" id="KGN56954.1"/>
    </source>
</evidence>
<proteinExistence type="predicted"/>
<reference evidence="1 2" key="1">
    <citation type="journal article" date="2009" name="Nat. Genet.">
        <title>The genome of the cucumber, Cucumis sativus L.</title>
        <authorList>
            <person name="Huang S."/>
            <person name="Li R."/>
            <person name="Zhang Z."/>
            <person name="Li L."/>
            <person name="Gu X."/>
            <person name="Fan W."/>
            <person name="Lucas W.J."/>
            <person name="Wang X."/>
            <person name="Xie B."/>
            <person name="Ni P."/>
            <person name="Ren Y."/>
            <person name="Zhu H."/>
            <person name="Li J."/>
            <person name="Lin K."/>
            <person name="Jin W."/>
            <person name="Fei Z."/>
            <person name="Li G."/>
            <person name="Staub J."/>
            <person name="Kilian A."/>
            <person name="van der Vossen E.A."/>
            <person name="Wu Y."/>
            <person name="Guo J."/>
            <person name="He J."/>
            <person name="Jia Z."/>
            <person name="Ren Y."/>
            <person name="Tian G."/>
            <person name="Lu Y."/>
            <person name="Ruan J."/>
            <person name="Qian W."/>
            <person name="Wang M."/>
            <person name="Huang Q."/>
            <person name="Li B."/>
            <person name="Xuan Z."/>
            <person name="Cao J."/>
            <person name="Asan"/>
            <person name="Wu Z."/>
            <person name="Zhang J."/>
            <person name="Cai Q."/>
            <person name="Bai Y."/>
            <person name="Zhao B."/>
            <person name="Han Y."/>
            <person name="Li Y."/>
            <person name="Li X."/>
            <person name="Wang S."/>
            <person name="Shi Q."/>
            <person name="Liu S."/>
            <person name="Cho W.K."/>
            <person name="Kim J.Y."/>
            <person name="Xu Y."/>
            <person name="Heller-Uszynska K."/>
            <person name="Miao H."/>
            <person name="Cheng Z."/>
            <person name="Zhang S."/>
            <person name="Wu J."/>
            <person name="Yang Y."/>
            <person name="Kang H."/>
            <person name="Li M."/>
            <person name="Liang H."/>
            <person name="Ren X."/>
            <person name="Shi Z."/>
            <person name="Wen M."/>
            <person name="Jian M."/>
            <person name="Yang H."/>
            <person name="Zhang G."/>
            <person name="Yang Z."/>
            <person name="Chen R."/>
            <person name="Liu S."/>
            <person name="Li J."/>
            <person name="Ma L."/>
            <person name="Liu H."/>
            <person name="Zhou Y."/>
            <person name="Zhao J."/>
            <person name="Fang X."/>
            <person name="Li G."/>
            <person name="Fang L."/>
            <person name="Li Y."/>
            <person name="Liu D."/>
            <person name="Zheng H."/>
            <person name="Zhang Y."/>
            <person name="Qin N."/>
            <person name="Li Z."/>
            <person name="Yang G."/>
            <person name="Yang S."/>
            <person name="Bolund L."/>
            <person name="Kristiansen K."/>
            <person name="Zheng H."/>
            <person name="Li S."/>
            <person name="Zhang X."/>
            <person name="Yang H."/>
            <person name="Wang J."/>
            <person name="Sun R."/>
            <person name="Zhang B."/>
            <person name="Jiang S."/>
            <person name="Wang J."/>
            <person name="Du Y."/>
            <person name="Li S."/>
        </authorList>
    </citation>
    <scope>NUCLEOTIDE SEQUENCE [LARGE SCALE GENOMIC DNA]</scope>
    <source>
        <strain evidence="2">cv. 9930</strain>
    </source>
</reference>
<sequence>MGKEVDVDVVPNGKWRQFVYAPLPAQQDEADVSSCHGVCHATNMDPPLSF</sequence>
<dbReference type="Gramene" id="KGN56954">
    <property type="protein sequence ID" value="KGN56954"/>
    <property type="gene ID" value="Csa_3G146400"/>
</dbReference>
<reference evidence="1 2" key="2">
    <citation type="journal article" date="2009" name="PLoS ONE">
        <title>An integrated genetic and cytogenetic map of the cucumber genome.</title>
        <authorList>
            <person name="Ren Y."/>
            <person name="Zhang Z."/>
            <person name="Liu J."/>
            <person name="Staub J.E."/>
            <person name="Han Y."/>
            <person name="Cheng Z."/>
            <person name="Li X."/>
            <person name="Lu J."/>
            <person name="Miao H."/>
            <person name="Kang H."/>
            <person name="Xie B."/>
            <person name="Gu X."/>
            <person name="Wang X."/>
            <person name="Du Y."/>
            <person name="Jin W."/>
            <person name="Huang S."/>
        </authorList>
    </citation>
    <scope>NUCLEOTIDE SEQUENCE [LARGE SCALE GENOMIC DNA]</scope>
    <source>
        <strain evidence="2">cv. 9930</strain>
    </source>
</reference>
<keyword evidence="2" id="KW-1185">Reference proteome</keyword>